<feature type="region of interest" description="Disordered" evidence="2">
    <location>
        <begin position="25"/>
        <end position="45"/>
    </location>
</feature>
<dbReference type="InterPro" id="IPR013783">
    <property type="entry name" value="Ig-like_fold"/>
</dbReference>
<evidence type="ECO:0000313" key="8">
    <source>
        <dbReference type="EMBL" id="SES06388.1"/>
    </source>
</evidence>
<protein>
    <submittedName>
        <fullName evidence="8">Uncharacterized protein</fullName>
    </submittedName>
</protein>
<evidence type="ECO:0000259" key="7">
    <source>
        <dbReference type="Pfam" id="PF19580"/>
    </source>
</evidence>
<feature type="domain" description="Pesticidal crystal protein Cry22Aa Ig-like" evidence="6">
    <location>
        <begin position="1000"/>
        <end position="1069"/>
    </location>
</feature>
<dbReference type="InterPro" id="IPR005135">
    <property type="entry name" value="Endo/exonuclease/phosphatase"/>
</dbReference>
<feature type="domain" description="GH29D-like beta-sandwich" evidence="5">
    <location>
        <begin position="330"/>
        <end position="395"/>
    </location>
</feature>
<evidence type="ECO:0000313" key="9">
    <source>
        <dbReference type="Proteomes" id="UP000199318"/>
    </source>
</evidence>
<evidence type="ECO:0000259" key="5">
    <source>
        <dbReference type="Pfam" id="PF13290"/>
    </source>
</evidence>
<name>A0A1H9UAW6_9BACI</name>
<feature type="region of interest" description="Disordered" evidence="2">
    <location>
        <begin position="842"/>
        <end position="861"/>
    </location>
</feature>
<dbReference type="Pfam" id="PF02018">
    <property type="entry name" value="CBM_4_9"/>
    <property type="match status" value="1"/>
</dbReference>
<dbReference type="InterPro" id="IPR032179">
    <property type="entry name" value="Cry22Aa_Ig-like"/>
</dbReference>
<sequence length="1224" mass="134372">MSINRYFSLTMTAVMLGSMFAPAAGAQASPGGGPPDHANSQGPDRTVEGVNVLDSTTFEVEFDKTYPAGIDISRMIEPSVALEDGTTVEPELTDYEVNEDDRSTVTVEHTDDDLAELAGTLLVGDEEDTFDFTPDDEFDGSTIQEVRDQPDEEHTIQGTVTASFEEGGATNMYIEDDTAAIVIRGENLGNLYDRGDLVEATGTGDDYYGMLQFPTDEENTELIKEDAGLVEPEMITSEKLRDSGEDYHAQLVEMTDVDVADNFDFDDYNASDSAGEFVMLGNHADISEETNYDSVTGVINYNFGVDKLMPRDNADLVEDADRVQPVEASPESTNVAEGTEVELNTATEDATIYYTLDGTDPTEDSQVYDSPIELTEDTEIRAIAVADELENSAIASFEYTIRPEAGELEIYDIQGAAHTSPYEGTQVTEVPGIVTHAENNGYYMQSEESDGDNNTSEGIYVYHYGHDVSEGDLVHTSGEVVEYEEDGFDGNNDLTTTQIAADESAVQSSGNELPDAVVIGEDRQIPEQTVADPDTYDPEDPSTFDADVNAIDFYESLEGMKLEIPEQVTVTGPQSYGELTVVSEQWDIDNRTPEGGVYLTEDEDNPEIMFVNVPRDTVAKTGDYFDESVTGVLTYDFSNFKLEPVDGGLPELQEGDAERRENTTIEFDEDQLTVATYNVENFHPDADDTRRERLAHSMANELDAPDVIALVEVMSNSGDTDDGTVEADESYQTLIDEIAAQGGSDYDYIDIPPKDGVDGGIPGGNIRVGYIYRTDRVEIPDGEIGGSTDALEFDEDGELNYVTGRIDPENDAFESSRVPLMTEFNFKGESVYVIGNHWNSKRGDEAPMSMDAPAEQNSREQRDEIATAVRDFVRDLEENKEQPNVVVGGDFNEFPWGSPVQILEDDGMLYNAIYELPRENQFTYNYEGNAQSLDSLLVSDHLQDGLDADVMNINSKFMEEHGRASDHDPMVVQLDVPDIDPDYDYGDTTAPEITFEDEALNDDPSMTLEVGEEFEVPAVTAEDETDGDLTDDVNIENNVDTSESGDYEVIYSVTDEAGNEGTLTLEVRVLTDADGLEDLTNGDFSDWTDGMPDAWNGEATNFPGSRVSQSDDAVTGEHSLALENTTASHNRFTTESYAIADGTTYEVSYEVKGSGNIRNAMYAPDYHGNGYSGYSDYTEIASDDEWETITWEYEAPGDGEAELIFSASDAENLMIDNVEVKAAE</sequence>
<comment type="caution">
    <text evidence="8">The sequence shown here is derived from an EMBL/GenBank/DDBJ whole genome shotgun (WGS) entry which is preliminary data.</text>
</comment>
<evidence type="ECO:0000256" key="2">
    <source>
        <dbReference type="SAM" id="MobiDB-lite"/>
    </source>
</evidence>
<dbReference type="SUPFAM" id="SSF56219">
    <property type="entry name" value="DNase I-like"/>
    <property type="match status" value="1"/>
</dbReference>
<dbReference type="Pfam" id="PF13290">
    <property type="entry name" value="CHB_HEX_C_1"/>
    <property type="match status" value="1"/>
</dbReference>
<feature type="chain" id="PRO_5038770973" evidence="3">
    <location>
        <begin position="24"/>
        <end position="1224"/>
    </location>
</feature>
<dbReference type="Pfam" id="PF19580">
    <property type="entry name" value="Exo_endo_phos_3"/>
    <property type="match status" value="1"/>
</dbReference>
<accession>A0A1H9UAW6</accession>
<dbReference type="InterPro" id="IPR036691">
    <property type="entry name" value="Endo/exonu/phosph_ase_sf"/>
</dbReference>
<organism evidence="8 9">
    <name type="scientific">Salisediminibacterium halotolerans</name>
    <dbReference type="NCBI Taxonomy" id="517425"/>
    <lineage>
        <taxon>Bacteria</taxon>
        <taxon>Bacillati</taxon>
        <taxon>Bacillota</taxon>
        <taxon>Bacilli</taxon>
        <taxon>Bacillales</taxon>
        <taxon>Bacillaceae</taxon>
        <taxon>Salisediminibacterium</taxon>
    </lineage>
</organism>
<feature type="domain" description="Endonuclease/exonuclease/phosphatase" evidence="7">
    <location>
        <begin position="807"/>
        <end position="943"/>
    </location>
</feature>
<dbReference type="PANTHER" id="PTHR42834:SF1">
    <property type="entry name" value="ENDONUCLEASE_EXONUCLEASE_PHOSPHATASE FAMILY PROTEIN (AFU_ORTHOLOGUE AFUA_3G09210)"/>
    <property type="match status" value="1"/>
</dbReference>
<gene>
    <name evidence="8" type="ORF">SAMN05444126_11361</name>
</gene>
<evidence type="ECO:0000256" key="3">
    <source>
        <dbReference type="SAM" id="SignalP"/>
    </source>
</evidence>
<keyword evidence="9" id="KW-1185">Reference proteome</keyword>
<dbReference type="InterPro" id="IPR059177">
    <property type="entry name" value="GH29D-like_dom"/>
</dbReference>
<evidence type="ECO:0000256" key="1">
    <source>
        <dbReference type="ARBA" id="ARBA00022801"/>
    </source>
</evidence>
<dbReference type="Gene3D" id="2.60.120.260">
    <property type="entry name" value="Galactose-binding domain-like"/>
    <property type="match status" value="1"/>
</dbReference>
<feature type="domain" description="CBM-cenC" evidence="4">
    <location>
        <begin position="1079"/>
        <end position="1201"/>
    </location>
</feature>
<dbReference type="GO" id="GO:0016798">
    <property type="term" value="F:hydrolase activity, acting on glycosyl bonds"/>
    <property type="evidence" value="ECO:0007669"/>
    <property type="project" value="InterPro"/>
</dbReference>
<proteinExistence type="predicted"/>
<evidence type="ECO:0000259" key="6">
    <source>
        <dbReference type="Pfam" id="PF16403"/>
    </source>
</evidence>
<dbReference type="Gene3D" id="2.60.40.10">
    <property type="entry name" value="Immunoglobulins"/>
    <property type="match status" value="1"/>
</dbReference>
<keyword evidence="3" id="KW-0732">Signal</keyword>
<dbReference type="EMBL" id="FOGV01000013">
    <property type="protein sequence ID" value="SES06388.1"/>
    <property type="molecule type" value="Genomic_DNA"/>
</dbReference>
<dbReference type="InterPro" id="IPR008979">
    <property type="entry name" value="Galactose-bd-like_sf"/>
</dbReference>
<dbReference type="AlphaFoldDB" id="A0A1H9UAW6"/>
<dbReference type="OrthoDB" id="9801679at2"/>
<feature type="signal peptide" evidence="3">
    <location>
        <begin position="1"/>
        <end position="23"/>
    </location>
</feature>
<evidence type="ECO:0000259" key="4">
    <source>
        <dbReference type="Pfam" id="PF02018"/>
    </source>
</evidence>
<dbReference type="PANTHER" id="PTHR42834">
    <property type="entry name" value="ENDONUCLEASE/EXONUCLEASE/PHOSPHATASE FAMILY PROTEIN (AFU_ORTHOLOGUE AFUA_3G09210)"/>
    <property type="match status" value="1"/>
</dbReference>
<dbReference type="STRING" id="1464123.SAMN05444126_11361"/>
<dbReference type="Gene3D" id="3.60.10.10">
    <property type="entry name" value="Endonuclease/exonuclease/phosphatase"/>
    <property type="match status" value="1"/>
</dbReference>
<dbReference type="Proteomes" id="UP000199318">
    <property type="component" value="Unassembled WGS sequence"/>
</dbReference>
<dbReference type="CDD" id="cd04486">
    <property type="entry name" value="YhcR_OBF_like"/>
    <property type="match status" value="1"/>
</dbReference>
<dbReference type="Pfam" id="PF16403">
    <property type="entry name" value="Bact_surface_Ig-like"/>
    <property type="match status" value="1"/>
</dbReference>
<dbReference type="RefSeq" id="WP_093073020.1">
    <property type="nucleotide sequence ID" value="NZ_FOGV01000013.1"/>
</dbReference>
<dbReference type="SUPFAM" id="SSF49785">
    <property type="entry name" value="Galactose-binding domain-like"/>
    <property type="match status" value="1"/>
</dbReference>
<dbReference type="InterPro" id="IPR003305">
    <property type="entry name" value="CenC_carb-bd"/>
</dbReference>
<keyword evidence="1" id="KW-0378">Hydrolase</keyword>
<reference evidence="9" key="1">
    <citation type="submission" date="2016-10" db="EMBL/GenBank/DDBJ databases">
        <authorList>
            <person name="de Groot N.N."/>
        </authorList>
    </citation>
    <scope>NUCLEOTIDE SEQUENCE [LARGE SCALE GENOMIC DNA]</scope>
    <source>
        <strain evidence="9">10nlg</strain>
    </source>
</reference>